<dbReference type="InterPro" id="IPR004029">
    <property type="entry name" value="UreE_N"/>
</dbReference>
<dbReference type="SUPFAM" id="SSF69287">
    <property type="entry name" value="Urease metallochaperone UreE, N-terminal domain"/>
    <property type="match status" value="1"/>
</dbReference>
<dbReference type="Gene3D" id="2.60.260.20">
    <property type="entry name" value="Urease metallochaperone UreE, N-terminal domain"/>
    <property type="match status" value="1"/>
</dbReference>
<sequence>MRRIDGIVGNRYDNPDLEDQVAAHEDAGTLERVVLDATKRRKSRLRVETDAGTDLGVLVDRPELREGDILFLDDDRAAIVTFRSREVYVVELPDPTSDAMAAAVELGHRVGNQHWDIAIDGGLVYVPLEADRHIVEAVVGDYVPEDASTYYDEVDATLFIDDEPQDQGHEAIDVDQEPEHDHGMGVHHHDSGSHEHGHGHDHSHE</sequence>
<keyword evidence="1" id="KW-0963">Cytoplasm</keyword>
<dbReference type="EMBL" id="JBHUDI010000003">
    <property type="protein sequence ID" value="MFD1563125.1"/>
    <property type="molecule type" value="Genomic_DNA"/>
</dbReference>
<reference evidence="6 7" key="1">
    <citation type="journal article" date="2019" name="Int. J. Syst. Evol. Microbiol.">
        <title>The Global Catalogue of Microorganisms (GCM) 10K type strain sequencing project: providing services to taxonomists for standard genome sequencing and annotation.</title>
        <authorList>
            <consortium name="The Broad Institute Genomics Platform"/>
            <consortium name="The Broad Institute Genome Sequencing Center for Infectious Disease"/>
            <person name="Wu L."/>
            <person name="Ma J."/>
        </authorList>
    </citation>
    <scope>NUCLEOTIDE SEQUENCE [LARGE SCALE GENOMIC DNA]</scope>
    <source>
        <strain evidence="6 7">CGMCC 1.12230</strain>
    </source>
</reference>
<dbReference type="AlphaFoldDB" id="A0ABD6BE11"/>
<protein>
    <submittedName>
        <fullName evidence="6">Urease accessory protein UreE</fullName>
    </submittedName>
</protein>
<evidence type="ECO:0000259" key="5">
    <source>
        <dbReference type="SMART" id="SM00988"/>
    </source>
</evidence>
<proteinExistence type="inferred from homology"/>
<evidence type="ECO:0000313" key="6">
    <source>
        <dbReference type="EMBL" id="MFD1563125.1"/>
    </source>
</evidence>
<feature type="region of interest" description="Disordered" evidence="4">
    <location>
        <begin position="178"/>
        <end position="205"/>
    </location>
</feature>
<dbReference type="SMART" id="SM00988">
    <property type="entry name" value="UreE_N"/>
    <property type="match status" value="1"/>
</dbReference>
<keyword evidence="2" id="KW-0533">Nickel</keyword>
<keyword evidence="3" id="KW-0143">Chaperone</keyword>
<dbReference type="HAMAP" id="MF_00822">
    <property type="entry name" value="UreE"/>
    <property type="match status" value="1"/>
</dbReference>
<evidence type="ECO:0000256" key="4">
    <source>
        <dbReference type="SAM" id="MobiDB-lite"/>
    </source>
</evidence>
<dbReference type="RefSeq" id="WP_390285375.1">
    <property type="nucleotide sequence ID" value="NZ_JBHUDI010000003.1"/>
</dbReference>
<accession>A0ABD6BE11</accession>
<evidence type="ECO:0000256" key="2">
    <source>
        <dbReference type="ARBA" id="ARBA00022596"/>
    </source>
</evidence>
<name>A0ABD6BE11_9EURY</name>
<dbReference type="Proteomes" id="UP001597076">
    <property type="component" value="Unassembled WGS sequence"/>
</dbReference>
<dbReference type="InterPro" id="IPR036118">
    <property type="entry name" value="UreE_N_sf"/>
</dbReference>
<organism evidence="6 7">
    <name type="scientific">Haloarchaeobius amylolyticus</name>
    <dbReference type="NCBI Taxonomy" id="1198296"/>
    <lineage>
        <taxon>Archaea</taxon>
        <taxon>Methanobacteriati</taxon>
        <taxon>Methanobacteriota</taxon>
        <taxon>Stenosarchaea group</taxon>
        <taxon>Halobacteria</taxon>
        <taxon>Halobacteriales</taxon>
        <taxon>Halorubellaceae</taxon>
        <taxon>Haloarchaeobius</taxon>
    </lineage>
</organism>
<dbReference type="InterPro" id="IPR012406">
    <property type="entry name" value="UreE"/>
</dbReference>
<gene>
    <name evidence="6" type="primary">ureE</name>
    <name evidence="6" type="ORF">ACFR99_06155</name>
</gene>
<dbReference type="NCBIfam" id="NF009752">
    <property type="entry name" value="PRK13261.1-2"/>
    <property type="match status" value="1"/>
</dbReference>
<evidence type="ECO:0000256" key="1">
    <source>
        <dbReference type="ARBA" id="ARBA00022490"/>
    </source>
</evidence>
<evidence type="ECO:0000313" key="7">
    <source>
        <dbReference type="Proteomes" id="UP001597076"/>
    </source>
</evidence>
<comment type="caution">
    <text evidence="6">The sequence shown here is derived from an EMBL/GenBank/DDBJ whole genome shotgun (WGS) entry which is preliminary data.</text>
</comment>
<feature type="domain" description="UreE urease accessory N-terminal" evidence="5">
    <location>
        <begin position="15"/>
        <end position="78"/>
    </location>
</feature>
<keyword evidence="7" id="KW-1185">Reference proteome</keyword>
<dbReference type="Pfam" id="PF02814">
    <property type="entry name" value="UreE_N"/>
    <property type="match status" value="1"/>
</dbReference>
<evidence type="ECO:0000256" key="3">
    <source>
        <dbReference type="ARBA" id="ARBA00023186"/>
    </source>
</evidence>